<dbReference type="OMA" id="WITPHIK"/>
<dbReference type="PANTHER" id="PTHR47510">
    <property type="entry name" value="REVERSE TRANSCRIPTASE DOMAIN-CONTAINING PROTEIN"/>
    <property type="match status" value="1"/>
</dbReference>
<accession>A0A9J7LZM3</accession>
<proteinExistence type="predicted"/>
<organism evidence="1 2">
    <name type="scientific">Branchiostoma floridae</name>
    <name type="common">Florida lancelet</name>
    <name type="synonym">Amphioxus</name>
    <dbReference type="NCBI Taxonomy" id="7739"/>
    <lineage>
        <taxon>Eukaryota</taxon>
        <taxon>Metazoa</taxon>
        <taxon>Chordata</taxon>
        <taxon>Cephalochordata</taxon>
        <taxon>Leptocardii</taxon>
        <taxon>Amphioxiformes</taxon>
        <taxon>Branchiostomatidae</taxon>
        <taxon>Branchiostoma</taxon>
    </lineage>
</organism>
<evidence type="ECO:0000313" key="2">
    <source>
        <dbReference type="RefSeq" id="XP_035691380.1"/>
    </source>
</evidence>
<gene>
    <name evidence="2" type="primary">LOC118426221</name>
</gene>
<dbReference type="PANTHER" id="PTHR47510:SF3">
    <property type="entry name" value="ENDO_EXONUCLEASE_PHOSPHATASE DOMAIN-CONTAINING PROTEIN"/>
    <property type="match status" value="1"/>
</dbReference>
<reference evidence="2" key="2">
    <citation type="submission" date="2025-08" db="UniProtKB">
        <authorList>
            <consortium name="RefSeq"/>
        </authorList>
    </citation>
    <scope>IDENTIFICATION</scope>
    <source>
        <strain evidence="2">S238N-H82</strain>
        <tissue evidence="2">Testes</tissue>
    </source>
</reference>
<dbReference type="RefSeq" id="XP_035691380.1">
    <property type="nucleotide sequence ID" value="XM_035835487.1"/>
</dbReference>
<dbReference type="GeneID" id="118426221"/>
<protein>
    <submittedName>
        <fullName evidence="2">Uncharacterized protein LOC118426221</fullName>
    </submittedName>
</protein>
<dbReference type="KEGG" id="bfo:118426221"/>
<dbReference type="Gene3D" id="3.60.10.10">
    <property type="entry name" value="Endonuclease/exonuclease/phosphatase"/>
    <property type="match status" value="1"/>
</dbReference>
<sequence>MLLCNARSLLPKVDELTVVAEQTGSSVLGITESWLRPDIPDSVVDLNGFVLHRKDRTGGGDGGACAYVRSSIPHSRLVDLEDDSFECLWLRIRPDRLPRGVNSIITGVLYNPPPGTIRCKPDTEVISYLCKSIQSAEMKYPLSGVILMGDTNQLKHQPLCTRCRLKQVVKSPTRGQNQLDSIFTNLTKFYNEQPQHHPPLGQSDHQLLTLPGRPWPKDPVFVHRRRKCTPEAMRALGLALNLVDFTPVEETANVDQKVERFYSIVCPLLDKTVPLKKGKVTSQDKPWITPHIKRLIAERQKTYMSGNTGAYQKLRNKVQRCLKSAKKLYYQREVEELKHTDSNKWFSMVKSLIGVSAPRGRTPQSSATEEKDMCESLSEHFSSVWANVQRSIPDVADVASQLSDGFLPELSI</sequence>
<dbReference type="OrthoDB" id="10037236at2759"/>
<keyword evidence="1" id="KW-1185">Reference proteome</keyword>
<dbReference type="Proteomes" id="UP000001554">
    <property type="component" value="Chromosome 11"/>
</dbReference>
<dbReference type="AlphaFoldDB" id="A0A9J7LZM3"/>
<name>A0A9J7LZM3_BRAFL</name>
<evidence type="ECO:0000313" key="1">
    <source>
        <dbReference type="Proteomes" id="UP000001554"/>
    </source>
</evidence>
<dbReference type="InterPro" id="IPR036691">
    <property type="entry name" value="Endo/exonu/phosph_ase_sf"/>
</dbReference>
<dbReference type="SUPFAM" id="SSF56219">
    <property type="entry name" value="DNase I-like"/>
    <property type="match status" value="1"/>
</dbReference>
<reference evidence="1" key="1">
    <citation type="journal article" date="2020" name="Nat. Ecol. Evol.">
        <title>Deeply conserved synteny resolves early events in vertebrate evolution.</title>
        <authorList>
            <person name="Simakov O."/>
            <person name="Marletaz F."/>
            <person name="Yue J.X."/>
            <person name="O'Connell B."/>
            <person name="Jenkins J."/>
            <person name="Brandt A."/>
            <person name="Calef R."/>
            <person name="Tung C.H."/>
            <person name="Huang T.K."/>
            <person name="Schmutz J."/>
            <person name="Satoh N."/>
            <person name="Yu J.K."/>
            <person name="Putnam N.H."/>
            <person name="Green R.E."/>
            <person name="Rokhsar D.S."/>
        </authorList>
    </citation>
    <scope>NUCLEOTIDE SEQUENCE [LARGE SCALE GENOMIC DNA]</scope>
    <source>
        <strain evidence="1">S238N-H82</strain>
    </source>
</reference>